<dbReference type="GO" id="GO:0020037">
    <property type="term" value="F:heme binding"/>
    <property type="evidence" value="ECO:0007669"/>
    <property type="project" value="InterPro"/>
</dbReference>
<keyword evidence="10" id="KW-1185">Reference proteome</keyword>
<dbReference type="GO" id="GO:0016705">
    <property type="term" value="F:oxidoreductase activity, acting on paired donors, with incorporation or reduction of molecular oxygen"/>
    <property type="evidence" value="ECO:0007669"/>
    <property type="project" value="InterPro"/>
</dbReference>
<evidence type="ECO:0000256" key="7">
    <source>
        <dbReference type="ARBA" id="ARBA00023033"/>
    </source>
</evidence>
<dbReference type="InterPro" id="IPR001128">
    <property type="entry name" value="Cyt_P450"/>
</dbReference>
<dbReference type="EMBL" id="KQ971343">
    <property type="protein sequence ID" value="EFA04669.1"/>
    <property type="molecule type" value="Genomic_DNA"/>
</dbReference>
<dbReference type="InterPro" id="IPR002401">
    <property type="entry name" value="Cyt_P450_E_grp-I"/>
</dbReference>
<evidence type="ECO:0000256" key="4">
    <source>
        <dbReference type="ARBA" id="ARBA00022723"/>
    </source>
</evidence>
<evidence type="ECO:0000256" key="2">
    <source>
        <dbReference type="ARBA" id="ARBA00010617"/>
    </source>
</evidence>
<dbReference type="PhylomeDB" id="D6WKZ9"/>
<gene>
    <name evidence="9" type="primary">AUGUSTUS-3.0.2_14274</name>
    <name evidence="9" type="ORF">TcasGA2_TC014274</name>
</gene>
<comment type="similarity">
    <text evidence="2">Belongs to the cytochrome P450 family.</text>
</comment>
<evidence type="ECO:0000313" key="10">
    <source>
        <dbReference type="Proteomes" id="UP000007266"/>
    </source>
</evidence>
<dbReference type="FunCoup" id="D6WKZ9">
    <property type="interactions" value="32"/>
</dbReference>
<proteinExistence type="inferred from homology"/>
<dbReference type="GO" id="GO:0005506">
    <property type="term" value="F:iron ion binding"/>
    <property type="evidence" value="ECO:0007669"/>
    <property type="project" value="InterPro"/>
</dbReference>
<keyword evidence="7" id="KW-0503">Monooxygenase</keyword>
<evidence type="ECO:0000256" key="5">
    <source>
        <dbReference type="ARBA" id="ARBA00023002"/>
    </source>
</evidence>
<dbReference type="PANTHER" id="PTHR24279:SF120">
    <property type="entry name" value="CYTOCHROME P450"/>
    <property type="match status" value="1"/>
</dbReference>
<dbReference type="PRINTS" id="PR00463">
    <property type="entry name" value="EP450I"/>
</dbReference>
<keyword evidence="6 8" id="KW-0408">Iron</keyword>
<dbReference type="InterPro" id="IPR050479">
    <property type="entry name" value="CYP11_CYP27_families"/>
</dbReference>
<accession>D6WKZ9</accession>
<sequence>MLFRRVLAQLSTRPKSSLVSANTVLHFDEIPSPKGLPLVGTTLALIAHGSTPKLHDYVDKRHKQLGPIFKEKLGPVSAVFVADPDEIRAVFDHEGKHPLHVLPDAWVAYNQMYGCPRGLFFMDGANWWYHRRIMNRLLLKGDFRWIEGACECVSDKLIDSLMGESDYCGNLEATLYKWSLDVIVSILLGSGSYSQLCGELEPKVQKLAQVTHLVFQTSAKLALIPASFASKFKIPQWRRFVDSVDNALAQANALVDTLIEKKPHSDGLLPKLLAEQITLEDIKRIIVDLVLAAGDTTAVAMEWMLYLVAKSPQIQEKLRRNPDFVKHVFKETLRLYPVAPFLTRILPEDAILGGYGVPKGTLVVMSIYTSGRDGRYFKNPGLFQPERWDRKDEFYSSEMKKASLPFAMGLRACVGRKVAETQLQMTLLKIVNKFEVELGNQREVEIVLKMVAVPSEPLLLKFKKL</sequence>
<organism evidence="9 10">
    <name type="scientific">Tribolium castaneum</name>
    <name type="common">Red flour beetle</name>
    <dbReference type="NCBI Taxonomy" id="7070"/>
    <lineage>
        <taxon>Eukaryota</taxon>
        <taxon>Metazoa</taxon>
        <taxon>Ecdysozoa</taxon>
        <taxon>Arthropoda</taxon>
        <taxon>Hexapoda</taxon>
        <taxon>Insecta</taxon>
        <taxon>Pterygota</taxon>
        <taxon>Neoptera</taxon>
        <taxon>Endopterygota</taxon>
        <taxon>Coleoptera</taxon>
        <taxon>Polyphaga</taxon>
        <taxon>Cucujiformia</taxon>
        <taxon>Tenebrionidae</taxon>
        <taxon>Tenebrionidae incertae sedis</taxon>
        <taxon>Tribolium</taxon>
    </lineage>
</organism>
<dbReference type="HOGENOM" id="CLU_001570_28_3_1"/>
<dbReference type="Gene3D" id="1.10.630.10">
    <property type="entry name" value="Cytochrome P450"/>
    <property type="match status" value="1"/>
</dbReference>
<dbReference type="AlphaFoldDB" id="D6WKZ9"/>
<dbReference type="CDD" id="cd11054">
    <property type="entry name" value="CYP24A1-like"/>
    <property type="match status" value="1"/>
</dbReference>
<comment type="cofactor">
    <cofactor evidence="1 8">
        <name>heme</name>
        <dbReference type="ChEBI" id="CHEBI:30413"/>
    </cofactor>
</comment>
<name>D6WKZ9_TRICA</name>
<dbReference type="STRING" id="7070.D6WKZ9"/>
<evidence type="ECO:0000256" key="6">
    <source>
        <dbReference type="ARBA" id="ARBA00023004"/>
    </source>
</evidence>
<dbReference type="OrthoDB" id="3945418at2759"/>
<dbReference type="SUPFAM" id="SSF48264">
    <property type="entry name" value="Cytochrome P450"/>
    <property type="match status" value="1"/>
</dbReference>
<dbReference type="eggNOG" id="KOG0159">
    <property type="taxonomic scope" value="Eukaryota"/>
</dbReference>
<keyword evidence="4 8" id="KW-0479">Metal-binding</keyword>
<dbReference type="OMA" id="VLPERWC"/>
<evidence type="ECO:0000256" key="1">
    <source>
        <dbReference type="ARBA" id="ARBA00001971"/>
    </source>
</evidence>
<reference evidence="9 10" key="1">
    <citation type="journal article" date="2008" name="Nature">
        <title>The genome of the model beetle and pest Tribolium castaneum.</title>
        <authorList>
            <consortium name="Tribolium Genome Sequencing Consortium"/>
            <person name="Richards S."/>
            <person name="Gibbs R.A."/>
            <person name="Weinstock G.M."/>
            <person name="Brown S.J."/>
            <person name="Denell R."/>
            <person name="Beeman R.W."/>
            <person name="Gibbs R."/>
            <person name="Beeman R.W."/>
            <person name="Brown S.J."/>
            <person name="Bucher G."/>
            <person name="Friedrich M."/>
            <person name="Grimmelikhuijzen C.J."/>
            <person name="Klingler M."/>
            <person name="Lorenzen M."/>
            <person name="Richards S."/>
            <person name="Roth S."/>
            <person name="Schroder R."/>
            <person name="Tautz D."/>
            <person name="Zdobnov E.M."/>
            <person name="Muzny D."/>
            <person name="Gibbs R.A."/>
            <person name="Weinstock G.M."/>
            <person name="Attaway T."/>
            <person name="Bell S."/>
            <person name="Buhay C.J."/>
            <person name="Chandrabose M.N."/>
            <person name="Chavez D."/>
            <person name="Clerk-Blankenburg K.P."/>
            <person name="Cree A."/>
            <person name="Dao M."/>
            <person name="Davis C."/>
            <person name="Chacko J."/>
            <person name="Dinh H."/>
            <person name="Dugan-Rocha S."/>
            <person name="Fowler G."/>
            <person name="Garner T.T."/>
            <person name="Garnes J."/>
            <person name="Gnirke A."/>
            <person name="Hawes A."/>
            <person name="Hernandez J."/>
            <person name="Hines S."/>
            <person name="Holder M."/>
            <person name="Hume J."/>
            <person name="Jhangiani S.N."/>
            <person name="Joshi V."/>
            <person name="Khan Z.M."/>
            <person name="Jackson L."/>
            <person name="Kovar C."/>
            <person name="Kowis A."/>
            <person name="Lee S."/>
            <person name="Lewis L.R."/>
            <person name="Margolis J."/>
            <person name="Morgan M."/>
            <person name="Nazareth L.V."/>
            <person name="Nguyen N."/>
            <person name="Okwuonu G."/>
            <person name="Parker D."/>
            <person name="Richards S."/>
            <person name="Ruiz S.J."/>
            <person name="Santibanez J."/>
            <person name="Savard J."/>
            <person name="Scherer S.E."/>
            <person name="Schneider B."/>
            <person name="Sodergren E."/>
            <person name="Tautz D."/>
            <person name="Vattahil S."/>
            <person name="Villasana D."/>
            <person name="White C.S."/>
            <person name="Wright R."/>
            <person name="Park Y."/>
            <person name="Beeman R.W."/>
            <person name="Lord J."/>
            <person name="Oppert B."/>
            <person name="Lorenzen M."/>
            <person name="Brown S."/>
            <person name="Wang L."/>
            <person name="Savard J."/>
            <person name="Tautz D."/>
            <person name="Richards S."/>
            <person name="Weinstock G."/>
            <person name="Gibbs R.A."/>
            <person name="Liu Y."/>
            <person name="Worley K."/>
            <person name="Weinstock G."/>
            <person name="Elsik C.G."/>
            <person name="Reese J.T."/>
            <person name="Elhaik E."/>
            <person name="Landan G."/>
            <person name="Graur D."/>
            <person name="Arensburger P."/>
            <person name="Atkinson P."/>
            <person name="Beeman R.W."/>
            <person name="Beidler J."/>
            <person name="Brown S.J."/>
            <person name="Demuth J.P."/>
            <person name="Drury D.W."/>
            <person name="Du Y.Z."/>
            <person name="Fujiwara H."/>
            <person name="Lorenzen M."/>
            <person name="Maselli V."/>
            <person name="Osanai M."/>
            <person name="Park Y."/>
            <person name="Robertson H.M."/>
            <person name="Tu Z."/>
            <person name="Wang J.J."/>
            <person name="Wang S."/>
            <person name="Richards S."/>
            <person name="Song H."/>
            <person name="Zhang L."/>
            <person name="Sodergren E."/>
            <person name="Werner D."/>
            <person name="Stanke M."/>
            <person name="Morgenstern B."/>
            <person name="Solovyev V."/>
            <person name="Kosarev P."/>
            <person name="Brown G."/>
            <person name="Chen H.C."/>
            <person name="Ermolaeva O."/>
            <person name="Hlavina W."/>
            <person name="Kapustin Y."/>
            <person name="Kiryutin B."/>
            <person name="Kitts P."/>
            <person name="Maglott D."/>
            <person name="Pruitt K."/>
            <person name="Sapojnikov V."/>
            <person name="Souvorov A."/>
            <person name="Mackey A.J."/>
            <person name="Waterhouse R.M."/>
            <person name="Wyder S."/>
            <person name="Zdobnov E.M."/>
            <person name="Zdobnov E.M."/>
            <person name="Wyder S."/>
            <person name="Kriventseva E.V."/>
            <person name="Kadowaki T."/>
            <person name="Bork P."/>
            <person name="Aranda M."/>
            <person name="Bao R."/>
            <person name="Beermann A."/>
            <person name="Berns N."/>
            <person name="Bolognesi R."/>
            <person name="Bonneton F."/>
            <person name="Bopp D."/>
            <person name="Brown S.J."/>
            <person name="Bucher G."/>
            <person name="Butts T."/>
            <person name="Chaumot A."/>
            <person name="Denell R.E."/>
            <person name="Ferrier D.E."/>
            <person name="Friedrich M."/>
            <person name="Gordon C.M."/>
            <person name="Jindra M."/>
            <person name="Klingler M."/>
            <person name="Lan Q."/>
            <person name="Lattorff H.M."/>
            <person name="Laudet V."/>
            <person name="von Levetsow C."/>
            <person name="Liu Z."/>
            <person name="Lutz R."/>
            <person name="Lynch J.A."/>
            <person name="da Fonseca R.N."/>
            <person name="Posnien N."/>
            <person name="Reuter R."/>
            <person name="Roth S."/>
            <person name="Savard J."/>
            <person name="Schinko J.B."/>
            <person name="Schmitt C."/>
            <person name="Schoppmeier M."/>
            <person name="Schroder R."/>
            <person name="Shippy T.D."/>
            <person name="Simonnet F."/>
            <person name="Marques-Souza H."/>
            <person name="Tautz D."/>
            <person name="Tomoyasu Y."/>
            <person name="Trauner J."/>
            <person name="Van der Zee M."/>
            <person name="Vervoort M."/>
            <person name="Wittkopp N."/>
            <person name="Wimmer E.A."/>
            <person name="Yang X."/>
            <person name="Jones A.K."/>
            <person name="Sattelle D.B."/>
            <person name="Ebert P.R."/>
            <person name="Nelson D."/>
            <person name="Scott J.G."/>
            <person name="Beeman R.W."/>
            <person name="Muthukrishnan S."/>
            <person name="Kramer K.J."/>
            <person name="Arakane Y."/>
            <person name="Beeman R.W."/>
            <person name="Zhu Q."/>
            <person name="Hogenkamp D."/>
            <person name="Dixit R."/>
            <person name="Oppert B."/>
            <person name="Jiang H."/>
            <person name="Zou Z."/>
            <person name="Marshall J."/>
            <person name="Elpidina E."/>
            <person name="Vinokurov K."/>
            <person name="Oppert C."/>
            <person name="Zou Z."/>
            <person name="Evans J."/>
            <person name="Lu Z."/>
            <person name="Zhao P."/>
            <person name="Sumathipala N."/>
            <person name="Altincicek B."/>
            <person name="Vilcinskas A."/>
            <person name="Williams M."/>
            <person name="Hultmark D."/>
            <person name="Hetru C."/>
            <person name="Jiang H."/>
            <person name="Grimmelikhuijzen C.J."/>
            <person name="Hauser F."/>
            <person name="Cazzamali G."/>
            <person name="Williamson M."/>
            <person name="Park Y."/>
            <person name="Li B."/>
            <person name="Tanaka Y."/>
            <person name="Predel R."/>
            <person name="Neupert S."/>
            <person name="Schachtner J."/>
            <person name="Verleyen P."/>
            <person name="Raible F."/>
            <person name="Bork P."/>
            <person name="Friedrich M."/>
            <person name="Walden K.K."/>
            <person name="Robertson H.M."/>
            <person name="Angeli S."/>
            <person name="Foret S."/>
            <person name="Bucher G."/>
            <person name="Schuetz S."/>
            <person name="Maleszka R."/>
            <person name="Wimmer E.A."/>
            <person name="Beeman R.W."/>
            <person name="Lorenzen M."/>
            <person name="Tomoyasu Y."/>
            <person name="Miller S.C."/>
            <person name="Grossmann D."/>
            <person name="Bucher G."/>
        </authorList>
    </citation>
    <scope>NUCLEOTIDE SEQUENCE [LARGE SCALE GENOMIC DNA]</scope>
    <source>
        <strain evidence="9 10">Georgia GA2</strain>
    </source>
</reference>
<dbReference type="PRINTS" id="PR00385">
    <property type="entry name" value="P450"/>
</dbReference>
<evidence type="ECO:0000256" key="8">
    <source>
        <dbReference type="PIRSR" id="PIRSR602401-1"/>
    </source>
</evidence>
<dbReference type="KEGG" id="tca:658665"/>
<dbReference type="Proteomes" id="UP000007266">
    <property type="component" value="Linkage group 5"/>
</dbReference>
<dbReference type="GO" id="GO:0004497">
    <property type="term" value="F:monooxygenase activity"/>
    <property type="evidence" value="ECO:0007669"/>
    <property type="project" value="UniProtKB-KW"/>
</dbReference>
<reference evidence="9 10" key="2">
    <citation type="journal article" date="2010" name="Nucleic Acids Res.">
        <title>BeetleBase in 2010: revisions to provide comprehensive genomic information for Tribolium castaneum.</title>
        <authorList>
            <person name="Kim H.S."/>
            <person name="Murphy T."/>
            <person name="Xia J."/>
            <person name="Caragea D."/>
            <person name="Park Y."/>
            <person name="Beeman R.W."/>
            <person name="Lorenzen M.D."/>
            <person name="Butcher S."/>
            <person name="Manak J.R."/>
            <person name="Brown S.J."/>
        </authorList>
    </citation>
    <scope>GENOME REANNOTATION</scope>
    <source>
        <strain evidence="9 10">Georgia GA2</strain>
    </source>
</reference>
<keyword evidence="3 8" id="KW-0349">Heme</keyword>
<keyword evidence="5" id="KW-0560">Oxidoreductase</keyword>
<evidence type="ECO:0000313" key="9">
    <source>
        <dbReference type="EMBL" id="EFA04669.1"/>
    </source>
</evidence>
<dbReference type="Pfam" id="PF00067">
    <property type="entry name" value="p450"/>
    <property type="match status" value="1"/>
</dbReference>
<feature type="binding site" description="axial binding residue" evidence="8">
    <location>
        <position position="413"/>
    </location>
    <ligand>
        <name>heme</name>
        <dbReference type="ChEBI" id="CHEBI:30413"/>
    </ligand>
    <ligandPart>
        <name>Fe</name>
        <dbReference type="ChEBI" id="CHEBI:18248"/>
    </ligandPart>
</feature>
<protein>
    <submittedName>
        <fullName evidence="9">Cytochrome P450 315A1</fullName>
    </submittedName>
</protein>
<dbReference type="InParanoid" id="D6WKZ9"/>
<evidence type="ECO:0000256" key="3">
    <source>
        <dbReference type="ARBA" id="ARBA00022617"/>
    </source>
</evidence>
<dbReference type="InterPro" id="IPR036396">
    <property type="entry name" value="Cyt_P450_sf"/>
</dbReference>
<dbReference type="PANTHER" id="PTHR24279">
    <property type="entry name" value="CYTOCHROME P450"/>
    <property type="match status" value="1"/>
</dbReference>